<reference evidence="3" key="1">
    <citation type="journal article" date="2010" name="Science">
        <title>Plasticity of animal genome architecture unmasked by rapid evolution of a pelagic tunicate.</title>
        <authorList>
            <person name="Denoeud F."/>
            <person name="Henriet S."/>
            <person name="Mungpakdee S."/>
            <person name="Aury J.M."/>
            <person name="Da Silva C."/>
            <person name="Brinkmann H."/>
            <person name="Mikhaleva J."/>
            <person name="Olsen L.C."/>
            <person name="Jubin C."/>
            <person name="Canestro C."/>
            <person name="Bouquet J.M."/>
            <person name="Danks G."/>
            <person name="Poulain J."/>
            <person name="Campsteijn C."/>
            <person name="Adamski M."/>
            <person name="Cross I."/>
            <person name="Yadetie F."/>
            <person name="Muffato M."/>
            <person name="Louis A."/>
            <person name="Butcher S."/>
            <person name="Tsagkogeorga G."/>
            <person name="Konrad A."/>
            <person name="Singh S."/>
            <person name="Jensen M.F."/>
            <person name="Cong E.H."/>
            <person name="Eikeseth-Otteraa H."/>
            <person name="Noel B."/>
            <person name="Anthouard V."/>
            <person name="Porcel B.M."/>
            <person name="Kachouri-Lafond R."/>
            <person name="Nishino A."/>
            <person name="Ugolini M."/>
            <person name="Chourrout P."/>
            <person name="Nishida H."/>
            <person name="Aasland R."/>
            <person name="Huzurbazar S."/>
            <person name="Westhof E."/>
            <person name="Delsuc F."/>
            <person name="Lehrach H."/>
            <person name="Reinhardt R."/>
            <person name="Weissenbach J."/>
            <person name="Roy S.W."/>
            <person name="Artiguenave F."/>
            <person name="Postlethwait J.H."/>
            <person name="Manak J.R."/>
            <person name="Thompson E.M."/>
            <person name="Jaillon O."/>
            <person name="Du Pasquier L."/>
            <person name="Boudinot P."/>
            <person name="Liberles D.A."/>
            <person name="Volff J.N."/>
            <person name="Philippe H."/>
            <person name="Lenhard B."/>
            <person name="Roest Crollius H."/>
            <person name="Wincker P."/>
            <person name="Chourrout D."/>
        </authorList>
    </citation>
    <scope>NUCLEOTIDE SEQUENCE [LARGE SCALE GENOMIC DNA]</scope>
</reference>
<organism evidence="3">
    <name type="scientific">Oikopleura dioica</name>
    <name type="common">Tunicate</name>
    <dbReference type="NCBI Taxonomy" id="34765"/>
    <lineage>
        <taxon>Eukaryota</taxon>
        <taxon>Metazoa</taxon>
        <taxon>Chordata</taxon>
        <taxon>Tunicata</taxon>
        <taxon>Appendicularia</taxon>
        <taxon>Copelata</taxon>
        <taxon>Oikopleuridae</taxon>
        <taxon>Oikopleura</taxon>
    </lineage>
</organism>
<evidence type="ECO:0000313" key="3">
    <source>
        <dbReference type="EMBL" id="CBY24952.1"/>
    </source>
</evidence>
<name>E4XKG3_OIKDI</name>
<keyword evidence="4" id="KW-1185">Reference proteome</keyword>
<evidence type="ECO:0000313" key="4">
    <source>
        <dbReference type="Proteomes" id="UP000001307"/>
    </source>
</evidence>
<evidence type="ECO:0008006" key="5">
    <source>
        <dbReference type="Google" id="ProtNLM"/>
    </source>
</evidence>
<dbReference type="OrthoDB" id="10345715at2759"/>
<accession>E4XKG3</accession>
<evidence type="ECO:0000256" key="1">
    <source>
        <dbReference type="SAM" id="Coils"/>
    </source>
</evidence>
<evidence type="ECO:0000256" key="2">
    <source>
        <dbReference type="SAM" id="MobiDB-lite"/>
    </source>
</evidence>
<feature type="coiled-coil region" evidence="1">
    <location>
        <begin position="482"/>
        <end position="528"/>
    </location>
</feature>
<feature type="compositionally biased region" description="Polar residues" evidence="2">
    <location>
        <begin position="659"/>
        <end position="673"/>
    </location>
</feature>
<feature type="coiled-coil region" evidence="1">
    <location>
        <begin position="695"/>
        <end position="722"/>
    </location>
</feature>
<proteinExistence type="predicted"/>
<dbReference type="Proteomes" id="UP000001307">
    <property type="component" value="Unassembled WGS sequence"/>
</dbReference>
<keyword evidence="1" id="KW-0175">Coiled coil</keyword>
<gene>
    <name evidence="3" type="ORF">GSOID_T00013126001</name>
</gene>
<dbReference type="AlphaFoldDB" id="E4XKG3"/>
<sequence length="840" mass="97215">MSDFLTAEITEEEEDGPLEISDLGDNEQLELSNLSSISDDSILQNTQLLSSIRDLAGSFTASSRDLRDQVAAISENVEIMRSSQRSDSDLNFDCIMTHVLGELEKIKMLRKKVLSKAFVKEKYQSLKISLDNIESQVDSIRLFKNHEPEVVERVELELFDAQKFVITMKDKWDLFQKFDRKYFHHLKWLTEVDLDILHHARATERDVLQELVTKLMKDFLERKADLEELRILAGEVIGFVDDEEKMEVREQMENLQTLSEGIMDTVSRMVKPPASDEEDISALELPPLCTSTPAAKRLSHRSSTGSSEIRRIRPPRAIVLKCSDEDERDEFEWDDSDMLRDLEDSHIDDEEAPIPIISPLETAAAPLEKLIDDGRTKVDQVEYLNRCKTPNFSKLDGFTNDYEKIVDKTDESIEKVHKQLLYPSILDASWKDQAQALINKWEDVRVGASQRSEKLREKFEKAELLLTDVNLALAWLKENNLLELMHKQEQNASKQADELNETDSEKTFRKFQREIAKLQNLALNTKEQKPIIESLTKTADNAFWDEELKLKIDNLNVQWSDFTKGIDVWKLKIETKIKKSKEYLNVITRAEELVGELHKKTQDEYDSGEVVKLADELQRLRSRVTKLESIISELHAVENLEEKFDNSLENLVHSYEPMRSSTPKKQQRASTEENNSEIERKYDVYNGFDTLRIVKTICDKELEFTERKLEEHNNNNQKAVEDLPELILSPADPLDTSECLENEEETADNPIEEMILKTEPQNDKSEIPEEQTIPDRSHSKAKLLFYSMILSYPTYAYALPFLTFIYSLLHCQSDDPRNCPLERFRHPEITLTWPNGAPPL</sequence>
<dbReference type="EMBL" id="FN653064">
    <property type="protein sequence ID" value="CBY24952.1"/>
    <property type="molecule type" value="Genomic_DNA"/>
</dbReference>
<protein>
    <recommendedName>
        <fullName evidence="5">KASH domain-containing protein</fullName>
    </recommendedName>
</protein>
<dbReference type="InParanoid" id="E4XKG3"/>
<feature type="region of interest" description="Disordered" evidence="2">
    <location>
        <begin position="656"/>
        <end position="676"/>
    </location>
</feature>